<dbReference type="RefSeq" id="WP_057826109.1">
    <property type="nucleotide sequence ID" value="NZ_AZEA01000021.1"/>
</dbReference>
<organism evidence="3 4">
    <name type="scientific">Lentilactobacillus sunkii DSM 19904</name>
    <dbReference type="NCBI Taxonomy" id="1423808"/>
    <lineage>
        <taxon>Bacteria</taxon>
        <taxon>Bacillati</taxon>
        <taxon>Bacillota</taxon>
        <taxon>Bacilli</taxon>
        <taxon>Lactobacillales</taxon>
        <taxon>Lactobacillaceae</taxon>
        <taxon>Lentilactobacillus</taxon>
    </lineage>
</organism>
<sequence length="365" mass="42460">MDYEAKSPTTPDIGDYLKIIACTTVMLQTILGLALTTHPSSTIQMGIGITYNLIKFTAPAFITGILYTTIRVTGETDLGYRAYLGQMWHTLFLPTILWTTIYLVLMPWVQQVSHYHTLAQFAWQFVNGNAAPHLWYNSMMLQFIFLMPFFWWLAAWCKSRSSRGLIALSTTVVIYFGWLTFYDAQVFHGPHMHDWYLLDRLFISFLIYGVIGVLAWQYRRFTSQFLRKWWPLILLVALGSLIWVNLELFQYRLPVQLANAPYYKPSMAIYDLVIIMLIAALAVYQLGHKRQITETVHIMANYAYPAFLSNVFWDQLLWLSFGRNLTSSHPVIGIITVYIGTWILSFASAISIHHVWKWLRSRHKK</sequence>
<feature type="transmembrane region" description="Helical" evidence="1">
    <location>
        <begin position="49"/>
        <end position="70"/>
    </location>
</feature>
<gene>
    <name evidence="3" type="ORF">FD17_GL001292</name>
</gene>
<feature type="transmembrane region" description="Helical" evidence="1">
    <location>
        <begin position="299"/>
        <end position="319"/>
    </location>
</feature>
<keyword evidence="1" id="KW-0812">Transmembrane</keyword>
<keyword evidence="1" id="KW-0472">Membrane</keyword>
<feature type="transmembrane region" description="Helical" evidence="1">
    <location>
        <begin position="165"/>
        <end position="181"/>
    </location>
</feature>
<dbReference type="AlphaFoldDB" id="A0A0R1KUZ7"/>
<feature type="transmembrane region" description="Helical" evidence="1">
    <location>
        <begin position="16"/>
        <end position="37"/>
    </location>
</feature>
<evidence type="ECO:0000259" key="2">
    <source>
        <dbReference type="Pfam" id="PF01757"/>
    </source>
</evidence>
<dbReference type="OrthoDB" id="569695at2"/>
<feature type="transmembrane region" description="Helical" evidence="1">
    <location>
        <begin position="268"/>
        <end position="287"/>
    </location>
</feature>
<feature type="transmembrane region" description="Helical" evidence="1">
    <location>
        <begin position="91"/>
        <end position="109"/>
    </location>
</feature>
<dbReference type="Proteomes" id="UP000051581">
    <property type="component" value="Unassembled WGS sequence"/>
</dbReference>
<comment type="caution">
    <text evidence="3">The sequence shown here is derived from an EMBL/GenBank/DDBJ whole genome shotgun (WGS) entry which is preliminary data.</text>
</comment>
<evidence type="ECO:0000313" key="3">
    <source>
        <dbReference type="EMBL" id="KRK87398.1"/>
    </source>
</evidence>
<dbReference type="Pfam" id="PF01757">
    <property type="entry name" value="Acyl_transf_3"/>
    <property type="match status" value="1"/>
</dbReference>
<feature type="transmembrane region" description="Helical" evidence="1">
    <location>
        <begin position="331"/>
        <end position="356"/>
    </location>
</feature>
<evidence type="ECO:0000256" key="1">
    <source>
        <dbReference type="SAM" id="Phobius"/>
    </source>
</evidence>
<dbReference type="GO" id="GO:0016747">
    <property type="term" value="F:acyltransferase activity, transferring groups other than amino-acyl groups"/>
    <property type="evidence" value="ECO:0007669"/>
    <property type="project" value="InterPro"/>
</dbReference>
<protein>
    <submittedName>
        <fullName evidence="3">Integral membrane protein</fullName>
    </submittedName>
</protein>
<name>A0A0R1KUZ7_9LACO</name>
<evidence type="ECO:0000313" key="4">
    <source>
        <dbReference type="Proteomes" id="UP000051581"/>
    </source>
</evidence>
<accession>A0A0R1KUZ7</accession>
<feature type="transmembrane region" description="Helical" evidence="1">
    <location>
        <begin position="201"/>
        <end position="218"/>
    </location>
</feature>
<dbReference type="InterPro" id="IPR002656">
    <property type="entry name" value="Acyl_transf_3_dom"/>
</dbReference>
<dbReference type="EMBL" id="AZEA01000021">
    <property type="protein sequence ID" value="KRK87398.1"/>
    <property type="molecule type" value="Genomic_DNA"/>
</dbReference>
<keyword evidence="4" id="KW-1185">Reference proteome</keyword>
<feature type="domain" description="Acyltransferase 3" evidence="2">
    <location>
        <begin position="15"/>
        <end position="345"/>
    </location>
</feature>
<proteinExistence type="predicted"/>
<reference evidence="3 4" key="1">
    <citation type="journal article" date="2015" name="Genome Announc.">
        <title>Expanding the biotechnology potential of lactobacilli through comparative genomics of 213 strains and associated genera.</title>
        <authorList>
            <person name="Sun Z."/>
            <person name="Harris H.M."/>
            <person name="McCann A."/>
            <person name="Guo C."/>
            <person name="Argimon S."/>
            <person name="Zhang W."/>
            <person name="Yang X."/>
            <person name="Jeffery I.B."/>
            <person name="Cooney J.C."/>
            <person name="Kagawa T.F."/>
            <person name="Liu W."/>
            <person name="Song Y."/>
            <person name="Salvetti E."/>
            <person name="Wrobel A."/>
            <person name="Rasinkangas P."/>
            <person name="Parkhill J."/>
            <person name="Rea M.C."/>
            <person name="O'Sullivan O."/>
            <person name="Ritari J."/>
            <person name="Douillard F.P."/>
            <person name="Paul Ross R."/>
            <person name="Yang R."/>
            <person name="Briner A.E."/>
            <person name="Felis G.E."/>
            <person name="de Vos W.M."/>
            <person name="Barrangou R."/>
            <person name="Klaenhammer T.R."/>
            <person name="Caufield P.W."/>
            <person name="Cui Y."/>
            <person name="Zhang H."/>
            <person name="O'Toole P.W."/>
        </authorList>
    </citation>
    <scope>NUCLEOTIDE SEQUENCE [LARGE SCALE GENOMIC DNA]</scope>
    <source>
        <strain evidence="3 4">DSM 19904</strain>
    </source>
</reference>
<dbReference type="PATRIC" id="fig|1423808.3.peg.1305"/>
<feature type="transmembrane region" description="Helical" evidence="1">
    <location>
        <begin position="134"/>
        <end position="153"/>
    </location>
</feature>
<keyword evidence="1" id="KW-1133">Transmembrane helix</keyword>
<feature type="transmembrane region" description="Helical" evidence="1">
    <location>
        <begin position="230"/>
        <end position="248"/>
    </location>
</feature>